<sequence length="95" mass="10402">MRDSPAAPLLLFLLYGPSYPSASQESLDLKIGCDADVHLTPHSYQRASPSRAGRIDERHHRTSCRSPGRHSCSPSLRLFPPSSACTSIGWEDSHA</sequence>
<evidence type="ECO:0000256" key="1">
    <source>
        <dbReference type="SAM" id="MobiDB-lite"/>
    </source>
</evidence>
<reference evidence="2 3" key="1">
    <citation type="submission" date="2017-04" db="EMBL/GenBank/DDBJ databases">
        <title>Draft genome sequence of Tuber borchii Vittad., a whitish edible truffle.</title>
        <authorList>
            <consortium name="DOE Joint Genome Institute"/>
            <person name="Murat C."/>
            <person name="Kuo A."/>
            <person name="Barry K.W."/>
            <person name="Clum A."/>
            <person name="Dockter R.B."/>
            <person name="Fauchery L."/>
            <person name="Iotti M."/>
            <person name="Kohler A."/>
            <person name="Labutti K."/>
            <person name="Lindquist E.A."/>
            <person name="Lipzen A."/>
            <person name="Ohm R.A."/>
            <person name="Wang M."/>
            <person name="Grigoriev I.V."/>
            <person name="Zambonelli A."/>
            <person name="Martin F.M."/>
        </authorList>
    </citation>
    <scope>NUCLEOTIDE SEQUENCE [LARGE SCALE GENOMIC DNA]</scope>
    <source>
        <strain evidence="2 3">Tbo3840</strain>
    </source>
</reference>
<dbReference type="Proteomes" id="UP000244722">
    <property type="component" value="Unassembled WGS sequence"/>
</dbReference>
<organism evidence="2 3">
    <name type="scientific">Tuber borchii</name>
    <name type="common">White truffle</name>
    <dbReference type="NCBI Taxonomy" id="42251"/>
    <lineage>
        <taxon>Eukaryota</taxon>
        <taxon>Fungi</taxon>
        <taxon>Dikarya</taxon>
        <taxon>Ascomycota</taxon>
        <taxon>Pezizomycotina</taxon>
        <taxon>Pezizomycetes</taxon>
        <taxon>Pezizales</taxon>
        <taxon>Tuberaceae</taxon>
        <taxon>Tuber</taxon>
    </lineage>
</organism>
<keyword evidence="3" id="KW-1185">Reference proteome</keyword>
<protein>
    <submittedName>
        <fullName evidence="2">Uncharacterized protein</fullName>
    </submittedName>
</protein>
<proteinExistence type="predicted"/>
<feature type="region of interest" description="Disordered" evidence="1">
    <location>
        <begin position="43"/>
        <end position="70"/>
    </location>
</feature>
<dbReference type="EMBL" id="NESQ01000288">
    <property type="protein sequence ID" value="PUU74614.1"/>
    <property type="molecule type" value="Genomic_DNA"/>
</dbReference>
<comment type="caution">
    <text evidence="2">The sequence shown here is derived from an EMBL/GenBank/DDBJ whole genome shotgun (WGS) entry which is preliminary data.</text>
</comment>
<accession>A0A2T6ZGT2</accession>
<gene>
    <name evidence="2" type="ORF">B9Z19DRAFT_1055840</name>
</gene>
<evidence type="ECO:0000313" key="2">
    <source>
        <dbReference type="EMBL" id="PUU74614.1"/>
    </source>
</evidence>
<evidence type="ECO:0000313" key="3">
    <source>
        <dbReference type="Proteomes" id="UP000244722"/>
    </source>
</evidence>
<name>A0A2T6ZGT2_TUBBO</name>
<dbReference type="AlphaFoldDB" id="A0A2T6ZGT2"/>